<dbReference type="PANTHER" id="PTHR48109:SF4">
    <property type="entry name" value="DIHYDROOROTATE DEHYDROGENASE (QUINONE), MITOCHONDRIAL"/>
    <property type="match status" value="1"/>
</dbReference>
<dbReference type="PROSITE" id="PS00911">
    <property type="entry name" value="DHODEHASE_1"/>
    <property type="match status" value="1"/>
</dbReference>
<evidence type="ECO:0000256" key="9">
    <source>
        <dbReference type="ARBA" id="ARBA00022643"/>
    </source>
</evidence>
<comment type="catalytic activity">
    <reaction evidence="13">
        <text>(S)-dihydroorotate + a quinone = orotate + a quinol</text>
        <dbReference type="Rhea" id="RHEA:30187"/>
        <dbReference type="ChEBI" id="CHEBI:24646"/>
        <dbReference type="ChEBI" id="CHEBI:30839"/>
        <dbReference type="ChEBI" id="CHEBI:30864"/>
        <dbReference type="ChEBI" id="CHEBI:132124"/>
        <dbReference type="EC" id="1.3.5.2"/>
    </reaction>
</comment>
<keyword evidence="9" id="KW-0288">FMN</keyword>
<comment type="similarity">
    <text evidence="5">Belongs to the dihydroorotate dehydrogenase family. Type 2 subfamily.</text>
</comment>
<keyword evidence="17" id="KW-1185">Reference proteome</keyword>
<dbReference type="NCBIfam" id="NF003652">
    <property type="entry name" value="PRK05286.2-5"/>
    <property type="match status" value="1"/>
</dbReference>
<dbReference type="EC" id="1.3.5.2" evidence="6 14"/>
<dbReference type="EMBL" id="JAUSVS010000013">
    <property type="protein sequence ID" value="MDQ0466659.1"/>
    <property type="molecule type" value="Genomic_DNA"/>
</dbReference>
<accession>A0ABU0IXD2</accession>
<keyword evidence="8" id="KW-0285">Flavoprotein</keyword>
<comment type="function">
    <text evidence="2">Catalyzes the conversion of dihydroorotate to orotate with quinone as electron acceptor.</text>
</comment>
<dbReference type="Proteomes" id="UP001228905">
    <property type="component" value="Unassembled WGS sequence"/>
</dbReference>
<dbReference type="InterPro" id="IPR005720">
    <property type="entry name" value="Dihydroorotate_DH_cat"/>
</dbReference>
<dbReference type="NCBIfam" id="NF003645">
    <property type="entry name" value="PRK05286.1-2"/>
    <property type="match status" value="1"/>
</dbReference>
<dbReference type="InterPro" id="IPR012135">
    <property type="entry name" value="Dihydroorotate_DH_1_2"/>
</dbReference>
<name>A0ABU0IXD2_9CAUL</name>
<gene>
    <name evidence="16" type="ORF">QO010_004455</name>
</gene>
<evidence type="ECO:0000256" key="14">
    <source>
        <dbReference type="NCBIfam" id="TIGR01036"/>
    </source>
</evidence>
<evidence type="ECO:0000256" key="1">
    <source>
        <dbReference type="ARBA" id="ARBA00001917"/>
    </source>
</evidence>
<dbReference type="InterPro" id="IPR013785">
    <property type="entry name" value="Aldolase_TIM"/>
</dbReference>
<keyword evidence="10" id="KW-0665">Pyrimidine biosynthesis</keyword>
<dbReference type="Gene3D" id="3.20.20.70">
    <property type="entry name" value="Aldolase class I"/>
    <property type="match status" value="1"/>
</dbReference>
<evidence type="ECO:0000256" key="2">
    <source>
        <dbReference type="ARBA" id="ARBA00003125"/>
    </source>
</evidence>
<dbReference type="InterPro" id="IPR050074">
    <property type="entry name" value="DHO_dehydrogenase"/>
</dbReference>
<reference evidence="16 17" key="1">
    <citation type="submission" date="2023-07" db="EMBL/GenBank/DDBJ databases">
        <title>Genomic Encyclopedia of Type Strains, Phase IV (KMG-IV): sequencing the most valuable type-strain genomes for metagenomic binning, comparative biology and taxonomic classification.</title>
        <authorList>
            <person name="Goeker M."/>
        </authorList>
    </citation>
    <scope>NUCLEOTIDE SEQUENCE [LARGE SCALE GENOMIC DNA]</scope>
    <source>
        <strain evidence="16 17">DSM 18695</strain>
    </source>
</reference>
<feature type="domain" description="Dihydroorotate dehydrogenase catalytic" evidence="15">
    <location>
        <begin position="43"/>
        <end position="332"/>
    </location>
</feature>
<comment type="subcellular location">
    <subcellularLocation>
        <location evidence="3">Membrane</location>
    </subcellularLocation>
</comment>
<dbReference type="Pfam" id="PF01180">
    <property type="entry name" value="DHO_dh"/>
    <property type="match status" value="1"/>
</dbReference>
<comment type="pathway">
    <text evidence="4">Pyrimidine metabolism; UMP biosynthesis via de novo pathway; orotate from (S)-dihydroorotate (quinone route): step 1/1.</text>
</comment>
<organism evidence="16 17">
    <name type="scientific">Caulobacter ginsengisoli</name>
    <dbReference type="NCBI Taxonomy" id="400775"/>
    <lineage>
        <taxon>Bacteria</taxon>
        <taxon>Pseudomonadati</taxon>
        <taxon>Pseudomonadota</taxon>
        <taxon>Alphaproteobacteria</taxon>
        <taxon>Caulobacterales</taxon>
        <taxon>Caulobacteraceae</taxon>
        <taxon>Caulobacter</taxon>
    </lineage>
</organism>
<dbReference type="GO" id="GO:0106430">
    <property type="term" value="F:dihydroorotate dehydrogenase (quinone) activity"/>
    <property type="evidence" value="ECO:0007669"/>
    <property type="project" value="UniProtKB-EC"/>
</dbReference>
<evidence type="ECO:0000256" key="3">
    <source>
        <dbReference type="ARBA" id="ARBA00004370"/>
    </source>
</evidence>
<dbReference type="RefSeq" id="WP_307352796.1">
    <property type="nucleotide sequence ID" value="NZ_JAUSVS010000013.1"/>
</dbReference>
<keyword evidence="12" id="KW-0472">Membrane</keyword>
<protein>
    <recommendedName>
        <fullName evidence="7 14">Dihydroorotate dehydrogenase (quinone)</fullName>
        <ecNumber evidence="6 14">1.3.5.2</ecNumber>
    </recommendedName>
</protein>
<proteinExistence type="inferred from homology"/>
<dbReference type="PANTHER" id="PTHR48109">
    <property type="entry name" value="DIHYDROOROTATE DEHYDROGENASE (QUINONE), MITOCHONDRIAL-RELATED"/>
    <property type="match status" value="1"/>
</dbReference>
<dbReference type="NCBIfam" id="TIGR01036">
    <property type="entry name" value="pyrD_sub2"/>
    <property type="match status" value="1"/>
</dbReference>
<evidence type="ECO:0000256" key="6">
    <source>
        <dbReference type="ARBA" id="ARBA00012791"/>
    </source>
</evidence>
<evidence type="ECO:0000256" key="4">
    <source>
        <dbReference type="ARBA" id="ARBA00005161"/>
    </source>
</evidence>
<evidence type="ECO:0000256" key="11">
    <source>
        <dbReference type="ARBA" id="ARBA00023002"/>
    </source>
</evidence>
<dbReference type="InterPro" id="IPR005719">
    <property type="entry name" value="Dihydroorotate_DH_2"/>
</dbReference>
<evidence type="ECO:0000256" key="12">
    <source>
        <dbReference type="ARBA" id="ARBA00023136"/>
    </source>
</evidence>
<evidence type="ECO:0000313" key="16">
    <source>
        <dbReference type="EMBL" id="MDQ0466659.1"/>
    </source>
</evidence>
<evidence type="ECO:0000313" key="17">
    <source>
        <dbReference type="Proteomes" id="UP001228905"/>
    </source>
</evidence>
<dbReference type="PROSITE" id="PS00912">
    <property type="entry name" value="DHODEHASE_2"/>
    <property type="match status" value="1"/>
</dbReference>
<keyword evidence="11 16" id="KW-0560">Oxidoreductase</keyword>
<comment type="cofactor">
    <cofactor evidence="1">
        <name>FMN</name>
        <dbReference type="ChEBI" id="CHEBI:58210"/>
    </cofactor>
</comment>
<evidence type="ECO:0000256" key="10">
    <source>
        <dbReference type="ARBA" id="ARBA00022975"/>
    </source>
</evidence>
<comment type="caution">
    <text evidence="16">The sequence shown here is derived from an EMBL/GenBank/DDBJ whole genome shotgun (WGS) entry which is preliminary data.</text>
</comment>
<evidence type="ECO:0000256" key="5">
    <source>
        <dbReference type="ARBA" id="ARBA00005359"/>
    </source>
</evidence>
<evidence type="ECO:0000259" key="15">
    <source>
        <dbReference type="Pfam" id="PF01180"/>
    </source>
</evidence>
<evidence type="ECO:0000256" key="8">
    <source>
        <dbReference type="ARBA" id="ARBA00022630"/>
    </source>
</evidence>
<dbReference type="CDD" id="cd04738">
    <property type="entry name" value="DHOD_2_like"/>
    <property type="match status" value="1"/>
</dbReference>
<dbReference type="SUPFAM" id="SSF51395">
    <property type="entry name" value="FMN-linked oxidoreductases"/>
    <property type="match status" value="1"/>
</dbReference>
<dbReference type="PIRSF" id="PIRSF000164">
    <property type="entry name" value="DHO_oxidase"/>
    <property type="match status" value="1"/>
</dbReference>
<evidence type="ECO:0000256" key="13">
    <source>
        <dbReference type="ARBA" id="ARBA00048639"/>
    </source>
</evidence>
<dbReference type="InterPro" id="IPR001295">
    <property type="entry name" value="Dihydroorotate_DH_CS"/>
</dbReference>
<sequence>MTLHDTLARGLHAFDAETAHGLTITGLKLGLGPRAKDPEDPILTIEVGGLTLTNPIGLAAGFDKNAEVPDAMLAAGFGFVECGTVTPLRQGGNPKPRLFRLSEDRAVINRMGFNNRGLGPFAQRLARRKRRGLVGANIGANKDSTDRVGDYVAGLTRLWGLADWFTVNISSPNTPGLRALQTREALQDLLGRLAEARRSLAGHAPVFLKVAPDLADDEPATILEVAAAHGLQGIIVSNTTLSRPDSLKSPLKDEAGGLSGPPLMTLSTQMLARFHEANSQGLALIAAGGVASGADAYAKIRAGARAVQLYSAMVYEGPSLPVRIRRDLAALLRADGFATLGQAVGAQ</sequence>
<evidence type="ECO:0000256" key="7">
    <source>
        <dbReference type="ARBA" id="ARBA00018366"/>
    </source>
</evidence>